<accession>A0A2T8IFM9</accession>
<reference evidence="1" key="1">
    <citation type="submission" date="2018-04" db="EMBL/GenBank/DDBJ databases">
        <title>WGS assembly of Panicum hallii.</title>
        <authorList>
            <person name="Lovell J."/>
            <person name="Jenkins J."/>
            <person name="Lowry D."/>
            <person name="Mamidi S."/>
            <person name="Sreedasyam A."/>
            <person name="Weng X."/>
            <person name="Barry K."/>
            <person name="Bonette J."/>
            <person name="Campitelli B."/>
            <person name="Daum C."/>
            <person name="Gordon S."/>
            <person name="Gould B."/>
            <person name="Lipzen A."/>
            <person name="Macqueen A."/>
            <person name="Palacio-Mejia J."/>
            <person name="Plott C."/>
            <person name="Shakirov E."/>
            <person name="Shu S."/>
            <person name="Yoshinaga Y."/>
            <person name="Zane M."/>
            <person name="Rokhsar D."/>
            <person name="Grimwood J."/>
            <person name="Schmutz J."/>
            <person name="Juenger T."/>
        </authorList>
    </citation>
    <scope>NUCLEOTIDE SEQUENCE [LARGE SCALE GENOMIC DNA]</scope>
    <source>
        <strain evidence="1">FIL2</strain>
    </source>
</reference>
<evidence type="ECO:0000313" key="1">
    <source>
        <dbReference type="EMBL" id="PVH36471.1"/>
    </source>
</evidence>
<organism evidence="1">
    <name type="scientific">Panicum hallii</name>
    <dbReference type="NCBI Taxonomy" id="206008"/>
    <lineage>
        <taxon>Eukaryota</taxon>
        <taxon>Viridiplantae</taxon>
        <taxon>Streptophyta</taxon>
        <taxon>Embryophyta</taxon>
        <taxon>Tracheophyta</taxon>
        <taxon>Spermatophyta</taxon>
        <taxon>Magnoliopsida</taxon>
        <taxon>Liliopsida</taxon>
        <taxon>Poales</taxon>
        <taxon>Poaceae</taxon>
        <taxon>PACMAD clade</taxon>
        <taxon>Panicoideae</taxon>
        <taxon>Panicodae</taxon>
        <taxon>Paniceae</taxon>
        <taxon>Panicinae</taxon>
        <taxon>Panicum</taxon>
        <taxon>Panicum sect. Panicum</taxon>
    </lineage>
</organism>
<gene>
    <name evidence="1" type="ORF">PAHAL_6G080200</name>
</gene>
<protein>
    <submittedName>
        <fullName evidence="1">Uncharacterized protein</fullName>
    </submittedName>
</protein>
<sequence length="56" mass="6641">MLASSEPQQSCCQNFVDHQLFFFCYVELQQLRHRHFIEPQTLLLIKNQSMSARKGI</sequence>
<dbReference type="Proteomes" id="UP000243499">
    <property type="component" value="Chromosome 6"/>
</dbReference>
<dbReference type="AlphaFoldDB" id="A0A2T8IFM9"/>
<dbReference type="Gramene" id="PVH36471">
    <property type="protein sequence ID" value="PVH36471"/>
    <property type="gene ID" value="PAHAL_6G080200"/>
</dbReference>
<name>A0A2T8IFM9_9POAL</name>
<proteinExistence type="predicted"/>
<dbReference type="EMBL" id="CM008051">
    <property type="protein sequence ID" value="PVH36471.1"/>
    <property type="molecule type" value="Genomic_DNA"/>
</dbReference>